<keyword evidence="5 10" id="KW-0812">Transmembrane</keyword>
<protein>
    <recommendedName>
        <fullName evidence="9">Multidrug-efflux transporter</fullName>
    </recommendedName>
</protein>
<organism evidence="11">
    <name type="scientific">Lentimicrobium saccharophilum</name>
    <dbReference type="NCBI Taxonomy" id="1678841"/>
    <lineage>
        <taxon>Bacteria</taxon>
        <taxon>Pseudomonadati</taxon>
        <taxon>Bacteroidota</taxon>
        <taxon>Bacteroidia</taxon>
        <taxon>Bacteroidales</taxon>
        <taxon>Lentimicrobiaceae</taxon>
        <taxon>Lentimicrobium</taxon>
    </lineage>
</organism>
<name>A0A0S7C3F8_9BACT</name>
<evidence type="ECO:0000256" key="8">
    <source>
        <dbReference type="ARBA" id="ARBA00023136"/>
    </source>
</evidence>
<dbReference type="GO" id="GO:0042910">
    <property type="term" value="F:xenobiotic transmembrane transporter activity"/>
    <property type="evidence" value="ECO:0007669"/>
    <property type="project" value="InterPro"/>
</dbReference>
<keyword evidence="8 10" id="KW-0472">Membrane</keyword>
<dbReference type="AlphaFoldDB" id="A0A0S7C3F8"/>
<evidence type="ECO:0000313" key="11">
    <source>
        <dbReference type="EMBL" id="GAP43311.1"/>
    </source>
</evidence>
<dbReference type="GO" id="GO:0015297">
    <property type="term" value="F:antiporter activity"/>
    <property type="evidence" value="ECO:0007669"/>
    <property type="project" value="UniProtKB-KW"/>
</dbReference>
<feature type="transmembrane region" description="Helical" evidence="10">
    <location>
        <begin position="411"/>
        <end position="431"/>
    </location>
</feature>
<feature type="transmembrane region" description="Helical" evidence="10">
    <location>
        <begin position="191"/>
        <end position="211"/>
    </location>
</feature>
<dbReference type="NCBIfam" id="TIGR00797">
    <property type="entry name" value="matE"/>
    <property type="match status" value="1"/>
</dbReference>
<keyword evidence="2" id="KW-0813">Transport</keyword>
<dbReference type="InterPro" id="IPR050222">
    <property type="entry name" value="MATE_MdtK"/>
</dbReference>
<dbReference type="InterPro" id="IPR002528">
    <property type="entry name" value="MATE_fam"/>
</dbReference>
<sequence length="448" mass="49437">MHDLTTGRPAGLILRFATPMLLGNVFQQLYNVTDSIIVGRFLGKEALAAVGASFPLIFMLVSFIIGIASGSTIIIAQYFGAKDMAKVRRSMDTMYIFLFFASLLVGILGIAFSEPIFRLIRLPEEVIPQAALYMQVYFTGILFFFGFNGTSAVLRGLGDSKTPLYFLIISTLTNIVFDLLFVVVFKWGIAGAAMATVLSQAGAFVTLVIYLNKKHPLINLSWRKLAWDREVFRESIRIGVPTGFQQTFVSLGMLALLRIVNDFGTDTVAAYSVAGRIDGLASLPAMNFGQALSTYTGQNIGARKINRVGEGLRATLRMSSVVAVVTSLIIMIFREPLMTLFTSDPEVIQIGARYLLIVGGFYVLFSSMFVIGGVMRGAGDTIVPMFITLLSLWLFRIPLAAILSRSIGVDGIWWAIPIAWFMGMTLSFLYYRTGKWKTKTVVKFRKGH</sequence>
<feature type="transmembrane region" description="Helical" evidence="10">
    <location>
        <begin position="164"/>
        <end position="185"/>
    </location>
</feature>
<dbReference type="RefSeq" id="WP_062040225.1">
    <property type="nucleotide sequence ID" value="NZ_DF968182.1"/>
</dbReference>
<feature type="transmembrane region" description="Helical" evidence="10">
    <location>
        <begin position="50"/>
        <end position="81"/>
    </location>
</feature>
<keyword evidence="3" id="KW-0050">Antiport</keyword>
<reference evidence="11" key="1">
    <citation type="journal article" date="2015" name="Genome Announc.">
        <title>Draft Genome Sequence of Bacteroidales Strain TBC1, a Novel Isolate from a Methanogenic Wastewater Treatment System.</title>
        <authorList>
            <person name="Tourlousse D.M."/>
            <person name="Matsuura N."/>
            <person name="Sun L."/>
            <person name="Toyonaga M."/>
            <person name="Kuroda K."/>
            <person name="Ohashi A."/>
            <person name="Cruz R."/>
            <person name="Yamaguchi T."/>
            <person name="Sekiguchi Y."/>
        </authorList>
    </citation>
    <scope>NUCLEOTIDE SEQUENCE [LARGE SCALE GENOMIC DNA]</scope>
    <source>
        <strain evidence="11">TBC1</strain>
    </source>
</reference>
<feature type="transmembrane region" description="Helical" evidence="10">
    <location>
        <begin position="132"/>
        <end position="157"/>
    </location>
</feature>
<dbReference type="PATRIC" id="fig|1678841.3.peg.1639"/>
<accession>A0A0S7C3F8</accession>
<feature type="transmembrane region" description="Helical" evidence="10">
    <location>
        <begin position="93"/>
        <end position="112"/>
    </location>
</feature>
<evidence type="ECO:0000256" key="1">
    <source>
        <dbReference type="ARBA" id="ARBA00004651"/>
    </source>
</evidence>
<dbReference type="PANTHER" id="PTHR43298">
    <property type="entry name" value="MULTIDRUG RESISTANCE PROTEIN NORM-RELATED"/>
    <property type="match status" value="1"/>
</dbReference>
<comment type="subcellular location">
    <subcellularLocation>
        <location evidence="1">Cell membrane</location>
        <topology evidence="1">Multi-pass membrane protein</topology>
    </subcellularLocation>
</comment>
<dbReference type="EMBL" id="DF968182">
    <property type="protein sequence ID" value="GAP43311.1"/>
    <property type="molecule type" value="Genomic_DNA"/>
</dbReference>
<dbReference type="Pfam" id="PF01554">
    <property type="entry name" value="MatE"/>
    <property type="match status" value="2"/>
</dbReference>
<gene>
    <name evidence="11" type="ORF">TBC1_111463</name>
</gene>
<keyword evidence="7" id="KW-0406">Ion transport</keyword>
<evidence type="ECO:0000256" key="10">
    <source>
        <dbReference type="SAM" id="Phobius"/>
    </source>
</evidence>
<evidence type="ECO:0000256" key="5">
    <source>
        <dbReference type="ARBA" id="ARBA00022692"/>
    </source>
</evidence>
<dbReference type="OrthoDB" id="9776324at2"/>
<dbReference type="PANTHER" id="PTHR43298:SF2">
    <property type="entry name" value="FMN_FAD EXPORTER YEEO-RELATED"/>
    <property type="match status" value="1"/>
</dbReference>
<dbReference type="CDD" id="cd13138">
    <property type="entry name" value="MATE_yoeA_like"/>
    <property type="match status" value="1"/>
</dbReference>
<keyword evidence="12" id="KW-1185">Reference proteome</keyword>
<dbReference type="GO" id="GO:0006811">
    <property type="term" value="P:monoatomic ion transport"/>
    <property type="evidence" value="ECO:0007669"/>
    <property type="project" value="UniProtKB-KW"/>
</dbReference>
<evidence type="ECO:0000256" key="7">
    <source>
        <dbReference type="ARBA" id="ARBA00023065"/>
    </source>
</evidence>
<proteinExistence type="predicted"/>
<dbReference type="InterPro" id="IPR048279">
    <property type="entry name" value="MdtK-like"/>
</dbReference>
<keyword evidence="4" id="KW-1003">Cell membrane</keyword>
<evidence type="ECO:0000256" key="6">
    <source>
        <dbReference type="ARBA" id="ARBA00022989"/>
    </source>
</evidence>
<dbReference type="Proteomes" id="UP000053091">
    <property type="component" value="Unassembled WGS sequence"/>
</dbReference>
<evidence type="ECO:0000256" key="2">
    <source>
        <dbReference type="ARBA" id="ARBA00022448"/>
    </source>
</evidence>
<evidence type="ECO:0000256" key="9">
    <source>
        <dbReference type="ARBA" id="ARBA00031636"/>
    </source>
</evidence>
<dbReference type="PIRSF" id="PIRSF006603">
    <property type="entry name" value="DinF"/>
    <property type="match status" value="1"/>
</dbReference>
<feature type="transmembrane region" description="Helical" evidence="10">
    <location>
        <begin position="354"/>
        <end position="375"/>
    </location>
</feature>
<dbReference type="GO" id="GO:0005886">
    <property type="term" value="C:plasma membrane"/>
    <property type="evidence" value="ECO:0007669"/>
    <property type="project" value="UniProtKB-SubCell"/>
</dbReference>
<feature type="transmembrane region" description="Helical" evidence="10">
    <location>
        <begin position="314"/>
        <end position="334"/>
    </location>
</feature>
<evidence type="ECO:0000256" key="3">
    <source>
        <dbReference type="ARBA" id="ARBA00022449"/>
    </source>
</evidence>
<evidence type="ECO:0000313" key="12">
    <source>
        <dbReference type="Proteomes" id="UP000053091"/>
    </source>
</evidence>
<dbReference type="STRING" id="1678841.TBC1_111463"/>
<keyword evidence="6 10" id="KW-1133">Transmembrane helix</keyword>
<evidence type="ECO:0000256" key="4">
    <source>
        <dbReference type="ARBA" id="ARBA00022475"/>
    </source>
</evidence>
<feature type="transmembrane region" description="Helical" evidence="10">
    <location>
        <begin position="382"/>
        <end position="405"/>
    </location>
</feature>